<dbReference type="EMBL" id="JBFCZG010000005">
    <property type="protein sequence ID" value="KAL3422725.1"/>
    <property type="molecule type" value="Genomic_DNA"/>
</dbReference>
<feature type="region of interest" description="Disordered" evidence="4">
    <location>
        <begin position="1201"/>
        <end position="1307"/>
    </location>
</feature>
<feature type="domain" description="GAR" evidence="5">
    <location>
        <begin position="1105"/>
        <end position="1181"/>
    </location>
</feature>
<organism evidence="6 7">
    <name type="scientific">Phlyctema vagabunda</name>
    <dbReference type="NCBI Taxonomy" id="108571"/>
    <lineage>
        <taxon>Eukaryota</taxon>
        <taxon>Fungi</taxon>
        <taxon>Dikarya</taxon>
        <taxon>Ascomycota</taxon>
        <taxon>Pezizomycotina</taxon>
        <taxon>Leotiomycetes</taxon>
        <taxon>Helotiales</taxon>
        <taxon>Dermateaceae</taxon>
        <taxon>Phlyctema</taxon>
    </lineage>
</organism>
<feature type="compositionally biased region" description="Polar residues" evidence="4">
    <location>
        <begin position="925"/>
        <end position="957"/>
    </location>
</feature>
<dbReference type="Gene3D" id="3.30.920.20">
    <property type="entry name" value="Gas2-like domain"/>
    <property type="match status" value="1"/>
</dbReference>
<feature type="compositionally biased region" description="Basic and acidic residues" evidence="4">
    <location>
        <begin position="362"/>
        <end position="392"/>
    </location>
</feature>
<keyword evidence="3" id="KW-0206">Cytoskeleton</keyword>
<comment type="caution">
    <text evidence="6">The sequence shown here is derived from an EMBL/GenBank/DDBJ whole genome shotgun (WGS) entry which is preliminary data.</text>
</comment>
<evidence type="ECO:0000256" key="4">
    <source>
        <dbReference type="SAM" id="MobiDB-lite"/>
    </source>
</evidence>
<feature type="region of interest" description="Disordered" evidence="4">
    <location>
        <begin position="1322"/>
        <end position="1361"/>
    </location>
</feature>
<dbReference type="PROSITE" id="PS51460">
    <property type="entry name" value="GAR"/>
    <property type="match status" value="1"/>
</dbReference>
<feature type="compositionally biased region" description="Low complexity" evidence="4">
    <location>
        <begin position="1254"/>
        <end position="1270"/>
    </location>
</feature>
<feature type="compositionally biased region" description="Acidic residues" evidence="4">
    <location>
        <begin position="448"/>
        <end position="457"/>
    </location>
</feature>
<feature type="compositionally biased region" description="Low complexity" evidence="4">
    <location>
        <begin position="1221"/>
        <end position="1237"/>
    </location>
</feature>
<feature type="region of interest" description="Disordered" evidence="4">
    <location>
        <begin position="362"/>
        <end position="432"/>
    </location>
</feature>
<feature type="compositionally biased region" description="Basic and acidic residues" evidence="4">
    <location>
        <begin position="1322"/>
        <end position="1348"/>
    </location>
</feature>
<feature type="compositionally biased region" description="Polar residues" evidence="4">
    <location>
        <begin position="513"/>
        <end position="523"/>
    </location>
</feature>
<feature type="region of interest" description="Disordered" evidence="4">
    <location>
        <begin position="584"/>
        <end position="791"/>
    </location>
</feature>
<feature type="compositionally biased region" description="Basic and acidic residues" evidence="4">
    <location>
        <begin position="491"/>
        <end position="510"/>
    </location>
</feature>
<feature type="region of interest" description="Disordered" evidence="4">
    <location>
        <begin position="1"/>
        <end position="35"/>
    </location>
</feature>
<comment type="subcellular location">
    <subcellularLocation>
        <location evidence="1">Cytoplasm</location>
        <location evidence="1">Cytoskeleton</location>
    </subcellularLocation>
</comment>
<evidence type="ECO:0000313" key="6">
    <source>
        <dbReference type="EMBL" id="KAL3422725.1"/>
    </source>
</evidence>
<feature type="region of interest" description="Disordered" evidence="4">
    <location>
        <begin position="445"/>
        <end position="523"/>
    </location>
</feature>
<feature type="compositionally biased region" description="Polar residues" evidence="4">
    <location>
        <begin position="683"/>
        <end position="700"/>
    </location>
</feature>
<dbReference type="InterPro" id="IPR036534">
    <property type="entry name" value="GAR_dom_sf"/>
</dbReference>
<name>A0ABR4PHF1_9HELO</name>
<protein>
    <submittedName>
        <fullName evidence="6">GAS2 domain-containing protein</fullName>
    </submittedName>
</protein>
<sequence>MDTPPAMSSLAPRHFLFHQRSPSPSPTRQRVPDDLLSDLSPATTLEAFTTPNRKLSASVEAASPTERAFGMRATLASKKIQEWLDEISTWPWPEDGGSAGFETPPAKRRKVSVTPLNARNGRHGPREEDEGEYVGSLRANDVIRFETRVEEIHEDMEELNVEEIKTKVLDTFSAKSRPSTPRLDQPLPSLFSSYTRMDDFTAVVTATVLRALPNLSRLMRLMDVWSIRLTVLRKVPPLLHALDDAEIALKSGWDTIQMFEHTGGQESEVTEQHILTRSMFDIMRDVLQDKVTLLGQELDFLLDTLEGREDTLPDSWLDRMEVIEQDYGSWVVSGDRKVREGEWARSAHARKVAEDERQVEAEKFAAAEQERMQEEEARKADELSAARQHTTDEQATEDTAVDGCTKGEYADKKTQSVNAQQQQDDSDNEIWDGSVDASFADVVHTENEQDSGAEEFDMVNQDSVMLSPIAEDESSPPPEQRTFDISGISKPRFETESKTDISTSKAEDGFASKASSQRNSPTITARKIVPGAIGSVTGAVAATTGLLNKEPEEHEATISGIGTTPESSTRVEAAVEVPRTLQTPVSIPTSDTTTPISEYPSVIPLDLDDESSASVPGPVTPQSRSSSVKAQGRRWSIPHTPVPGSSARKASSHRNSYCGVEDRSPISLSEISRSGHGFDKSVRSSASQQFSPDLDISSTPKRPLQKSIFEFDQENLPQHVKTPSNDSGTPFRKLLPSPILIDGKNTSEAPEAAKYDDGSESTTFKAYPQAVRGSTTPKAHRRNASSVTVSGYETSVSTSQIQEAEPSDYFNYSLTSERSPSQQSLATNSELSFDIGNSDEPIPSIETSDFLNHDSEPSQSAARHTEMHTGQFDGSYASKPHRRRKSEHILEDFTHEDDHKSVLSASSSFQDLFRNSEDSRPESAVSDSSTVLSGQTGSAVPSPSKESFNDTVISTPASDGDISQGYPGIDISSPSAGRMGARSRFYDRSPSGTPEPAIRVHKNLMQNPAFIPSPEPESRADGVPSLAAHSSTPSTVSNPSASQSTDDHMQQQISSLLDTLPAKIHLTSEAETTPPATYSVRSKKSRSRLTPNLPRSHSSMSSSRSPTPYLTLAPAYAKNPRPRPNNSNPDIKVYHLSRSTGEAPIRLFVRLVGENGERVMVRVGGGWADLGEYLKEYAAHHGRRPGSGIDPENLGKVEIQDLPPRMVTSGSLANLRNGRDSPASRPASAMERSSSSSLTVRKARKSLGVGDDIQSSLSSLRSPSTPLQRSVQIPRDRSSSKSSWMEDDGGSLGLAGPKGKRKEQDLSAENVIWVEGMKEKVRQASAEKEKLAREKERKEKFGEMDKAGGTKRLFPKGTDRA</sequence>
<feature type="compositionally biased region" description="Polar residues" evidence="4">
    <location>
        <begin position="560"/>
        <end position="569"/>
    </location>
</feature>
<dbReference type="SUPFAM" id="SSF143575">
    <property type="entry name" value="GAS2 domain-like"/>
    <property type="match status" value="1"/>
</dbReference>
<feature type="compositionally biased region" description="Polar residues" evidence="4">
    <location>
        <begin position="1069"/>
        <end position="1080"/>
    </location>
</feature>
<feature type="compositionally biased region" description="Polar residues" evidence="4">
    <location>
        <begin position="620"/>
        <end position="629"/>
    </location>
</feature>
<keyword evidence="2" id="KW-0963">Cytoplasm</keyword>
<evidence type="ECO:0000256" key="2">
    <source>
        <dbReference type="ARBA" id="ARBA00022490"/>
    </source>
</evidence>
<feature type="region of interest" description="Disordered" evidence="4">
    <location>
        <begin position="1066"/>
        <end position="1132"/>
    </location>
</feature>
<accession>A0ABR4PHF1</accession>
<evidence type="ECO:0000256" key="3">
    <source>
        <dbReference type="ARBA" id="ARBA00023212"/>
    </source>
</evidence>
<feature type="compositionally biased region" description="Low complexity" evidence="4">
    <location>
        <begin position="584"/>
        <end position="597"/>
    </location>
</feature>
<dbReference type="Pfam" id="PF02187">
    <property type="entry name" value="GAS2"/>
    <property type="match status" value="1"/>
</dbReference>
<feature type="compositionally biased region" description="Polar residues" evidence="4">
    <location>
        <begin position="1028"/>
        <end position="1051"/>
    </location>
</feature>
<gene>
    <name evidence="6" type="ORF">PVAG01_06881</name>
</gene>
<keyword evidence="7" id="KW-1185">Reference proteome</keyword>
<feature type="region of interest" description="Disordered" evidence="4">
    <location>
        <begin position="913"/>
        <end position="996"/>
    </location>
</feature>
<feature type="region of interest" description="Disordered" evidence="4">
    <location>
        <begin position="1008"/>
        <end position="1051"/>
    </location>
</feature>
<feature type="region of interest" description="Disordered" evidence="4">
    <location>
        <begin position="832"/>
        <end position="884"/>
    </location>
</feature>
<feature type="compositionally biased region" description="Low complexity" evidence="4">
    <location>
        <begin position="1095"/>
        <end position="1105"/>
    </location>
</feature>
<reference evidence="6 7" key="1">
    <citation type="submission" date="2024-06" db="EMBL/GenBank/DDBJ databases">
        <title>Complete genome of Phlyctema vagabunda strain 19-DSS-EL-015.</title>
        <authorList>
            <person name="Fiorenzani C."/>
        </authorList>
    </citation>
    <scope>NUCLEOTIDE SEQUENCE [LARGE SCALE GENOMIC DNA]</scope>
    <source>
        <strain evidence="6 7">19-DSS-EL-015</strain>
    </source>
</reference>
<evidence type="ECO:0000313" key="7">
    <source>
        <dbReference type="Proteomes" id="UP001629113"/>
    </source>
</evidence>
<feature type="region of interest" description="Disordered" evidence="4">
    <location>
        <begin position="546"/>
        <end position="569"/>
    </location>
</feature>
<evidence type="ECO:0000256" key="1">
    <source>
        <dbReference type="ARBA" id="ARBA00004245"/>
    </source>
</evidence>
<evidence type="ECO:0000259" key="5">
    <source>
        <dbReference type="PROSITE" id="PS51460"/>
    </source>
</evidence>
<dbReference type="InterPro" id="IPR003108">
    <property type="entry name" value="GAR_dom"/>
</dbReference>
<proteinExistence type="predicted"/>
<dbReference type="Proteomes" id="UP001629113">
    <property type="component" value="Unassembled WGS sequence"/>
</dbReference>